<dbReference type="GO" id="GO:0006021">
    <property type="term" value="P:inositol biosynthetic process"/>
    <property type="evidence" value="ECO:0007669"/>
    <property type="project" value="InterPro"/>
</dbReference>
<evidence type="ECO:0000313" key="3">
    <source>
        <dbReference type="EMBL" id="KKM16780.1"/>
    </source>
</evidence>
<dbReference type="Gene3D" id="3.30.360.10">
    <property type="entry name" value="Dihydrodipicolinate Reductase, domain 2"/>
    <property type="match status" value="1"/>
</dbReference>
<dbReference type="EMBL" id="LAZR01014600">
    <property type="protein sequence ID" value="KKM16780.1"/>
    <property type="molecule type" value="Genomic_DNA"/>
</dbReference>
<dbReference type="SUPFAM" id="SSF55347">
    <property type="entry name" value="Glyceraldehyde-3-phosphate dehydrogenase-like, C-terminal domain"/>
    <property type="match status" value="1"/>
</dbReference>
<dbReference type="PANTHER" id="PTHR43125:SF1">
    <property type="entry name" value="INOSITOL-3-PHOSPHATE SYNTHASE"/>
    <property type="match status" value="1"/>
</dbReference>
<accession>A0A0F9KN85</accession>
<dbReference type="Gene3D" id="3.40.50.720">
    <property type="entry name" value="NAD(P)-binding Rossmann-like Domain"/>
    <property type="match status" value="1"/>
</dbReference>
<comment type="caution">
    <text evidence="3">The sequence shown here is derived from an EMBL/GenBank/DDBJ whole genome shotgun (WGS) entry which is preliminary data.</text>
</comment>
<evidence type="ECO:0000256" key="1">
    <source>
        <dbReference type="ARBA" id="ARBA00010813"/>
    </source>
</evidence>
<sequence length="390" mass="43475">MKDRIRVAIVGVGNCASSLIQGIEYYRYNSNSIGLMNYDLEGYKPGDIEVVAAFDVDKRKVGKDINEAIFAKPNNTKVFKKDIESNGTVVKMGKRLDGISEHMKDYPEGRTFIPSNEGPCDIVRELRISNADILLNYLPVGAEEATRFYAECCLKAGVALINNIPVFIASDEKWAKRFKDRGLPIIGDDIKAQLGATITHRTLTRLFRDRGVKLDRTYQLNTGGNTDFLNMLNRSRLGSKKVSKTEAVQSQLDTPLEAENIHIGPSDYVPWQNDNKVCFLRMEGRMFGSVPMNIELRLSVEDSPNSAGVAIDAIRCCKLALDRKISGALIAISAFTMKHPPVQYPDTVAKEMVREFIGGGEKYQEFDYGWDPKENAKVIPNLDESGSKGF</sequence>
<dbReference type="AlphaFoldDB" id="A0A0F9KN85"/>
<dbReference type="InterPro" id="IPR036291">
    <property type="entry name" value="NAD(P)-bd_dom_sf"/>
</dbReference>
<dbReference type="SUPFAM" id="SSF51735">
    <property type="entry name" value="NAD(P)-binding Rossmann-fold domains"/>
    <property type="match status" value="1"/>
</dbReference>
<dbReference type="PIRSF" id="PIRSF015578">
    <property type="entry name" value="Myoinos-ppht_syn"/>
    <property type="match status" value="1"/>
</dbReference>
<dbReference type="Pfam" id="PF01658">
    <property type="entry name" value="Inos-1-P_synth"/>
    <property type="match status" value="1"/>
</dbReference>
<gene>
    <name evidence="3" type="ORF">LCGC14_1682360</name>
</gene>
<reference evidence="3" key="1">
    <citation type="journal article" date="2015" name="Nature">
        <title>Complex archaea that bridge the gap between prokaryotes and eukaryotes.</title>
        <authorList>
            <person name="Spang A."/>
            <person name="Saw J.H."/>
            <person name="Jorgensen S.L."/>
            <person name="Zaremba-Niedzwiedzka K."/>
            <person name="Martijn J."/>
            <person name="Lind A.E."/>
            <person name="van Eijk R."/>
            <person name="Schleper C."/>
            <person name="Guy L."/>
            <person name="Ettema T.J."/>
        </authorList>
    </citation>
    <scope>NUCLEOTIDE SEQUENCE</scope>
</reference>
<comment type="similarity">
    <text evidence="1">Belongs to the myo-inositol 1-phosphate synthase family.</text>
</comment>
<dbReference type="InterPro" id="IPR013021">
    <property type="entry name" value="Myo-inos-1-P_Synthase_GAPDH"/>
</dbReference>
<organism evidence="3">
    <name type="scientific">marine sediment metagenome</name>
    <dbReference type="NCBI Taxonomy" id="412755"/>
    <lineage>
        <taxon>unclassified sequences</taxon>
        <taxon>metagenomes</taxon>
        <taxon>ecological metagenomes</taxon>
    </lineage>
</organism>
<protein>
    <recommendedName>
        <fullName evidence="2">Myo-inositol-1-phosphate synthase GAPDH-like domain-containing protein</fullName>
    </recommendedName>
</protein>
<dbReference type="InterPro" id="IPR002587">
    <property type="entry name" value="Myo-inos-1-P_Synthase"/>
</dbReference>
<dbReference type="GO" id="GO:0004512">
    <property type="term" value="F:inositol-3-phosphate synthase activity"/>
    <property type="evidence" value="ECO:0007669"/>
    <property type="project" value="InterPro"/>
</dbReference>
<dbReference type="InterPro" id="IPR052199">
    <property type="entry name" value="MIPS"/>
</dbReference>
<proteinExistence type="inferred from homology"/>
<dbReference type="PANTHER" id="PTHR43125">
    <property type="entry name" value="INOSITOL-3-PHOSPHATE SYNTHASE"/>
    <property type="match status" value="1"/>
</dbReference>
<evidence type="ECO:0000259" key="2">
    <source>
        <dbReference type="Pfam" id="PF01658"/>
    </source>
</evidence>
<dbReference type="GO" id="GO:0008654">
    <property type="term" value="P:phospholipid biosynthetic process"/>
    <property type="evidence" value="ECO:0007669"/>
    <property type="project" value="InterPro"/>
</dbReference>
<feature type="domain" description="Myo-inositol-1-phosphate synthase GAPDH-like" evidence="2">
    <location>
        <begin position="195"/>
        <end position="303"/>
    </location>
</feature>
<name>A0A0F9KN85_9ZZZZ</name>